<dbReference type="PROSITE" id="PS50112">
    <property type="entry name" value="PAS"/>
    <property type="match status" value="1"/>
</dbReference>
<dbReference type="InterPro" id="IPR011009">
    <property type="entry name" value="Kinase-like_dom_sf"/>
</dbReference>
<dbReference type="InterPro" id="IPR035965">
    <property type="entry name" value="PAS-like_dom_sf"/>
</dbReference>
<keyword evidence="5" id="KW-0716">Sensory transduction</keyword>
<evidence type="ECO:0000313" key="19">
    <source>
        <dbReference type="Proteomes" id="UP001177003"/>
    </source>
</evidence>
<dbReference type="PROSITE" id="PS50011">
    <property type="entry name" value="PROTEIN_KINASE_DOM"/>
    <property type="match status" value="1"/>
</dbReference>
<evidence type="ECO:0000256" key="15">
    <source>
        <dbReference type="SAM" id="Phobius"/>
    </source>
</evidence>
<evidence type="ECO:0000256" key="4">
    <source>
        <dbReference type="ARBA" id="ARBA00022543"/>
    </source>
</evidence>
<evidence type="ECO:0000256" key="11">
    <source>
        <dbReference type="ARBA" id="ARBA00023136"/>
    </source>
</evidence>
<protein>
    <recommendedName>
        <fullName evidence="2">non-specific serine/threonine protein kinase</fullName>
        <ecNumber evidence="2">2.7.11.1</ecNumber>
    </recommendedName>
</protein>
<dbReference type="InterPro" id="IPR013655">
    <property type="entry name" value="PAS_fold_3"/>
</dbReference>
<keyword evidence="8" id="KW-0418">Kinase</keyword>
<sequence>MENNIHKKIRSPPIEELTKRIQDLEDAHAHLKQKMFKFMISGDRKTSNSISSRKWTQHSPLVLTETDYFNILQSIDQPIHITNLKRCIIYRNQAWENLYGYSAEEIRGKGFLDLVVEPKDLHIANDILQQMLKGECWTGEFPIRNKRGERFVIIGSTKPLRDENGTIIGIISVSAAPRPYQQIKLNAPIVNETNTLFSKSIWKGNEQRGCFDPSTSRCCWHWIHSDQDKYGLRMRANVENQQWKVNTNCVSRDNKALSTWSLFNHSFDCEIKWEDLRIREVIGRGSCGIRYHAVWQGSDVALKLFSKEAHSHDFVVSFMHEASLMKRLRHPNILLFMGTVASPQHICIVTEFLRRGNLFKLLHRKRARLDWRRRIRMAIDIARGINYLHHCLPPIIHRDLNSSKLLVDKDWTVKVGDFGLCCTKHETYKTIKERIGMPQPQWMAPEVLRNEEADERSDIYTYGVVLCEITTEKIPWDDLNSIQVMEAVGVMNRGLDIPKDVDPQWASLIQRCLWSEPQLRPTFKEILEELHQLDIRFKFMPPLNEDSKSSKELKIMSKAFDMKNFHMLTFLILLVTCIVKGSTIGIKEAKYGSGCYSGDYNDKFQICCKQNFVVKSCYTKMEDCKKNCPYTNTA</sequence>
<feature type="transmembrane region" description="Helical" evidence="15">
    <location>
        <begin position="565"/>
        <end position="586"/>
    </location>
</feature>
<feature type="domain" description="Protein kinase" evidence="16">
    <location>
        <begin position="276"/>
        <end position="534"/>
    </location>
</feature>
<comment type="subcellular location">
    <subcellularLocation>
        <location evidence="1">Membrane</location>
    </subcellularLocation>
</comment>
<keyword evidence="15" id="KW-1133">Transmembrane helix</keyword>
<keyword evidence="19" id="KW-1185">Reference proteome</keyword>
<evidence type="ECO:0000256" key="9">
    <source>
        <dbReference type="ARBA" id="ARBA00022840"/>
    </source>
</evidence>
<dbReference type="FunFam" id="3.30.200.20:FF:000180">
    <property type="entry name" value="serine/threonine-protein kinase STY46-like"/>
    <property type="match status" value="1"/>
</dbReference>
<dbReference type="Gene3D" id="3.30.450.20">
    <property type="entry name" value="PAS domain"/>
    <property type="match status" value="1"/>
</dbReference>
<dbReference type="GO" id="GO:0009881">
    <property type="term" value="F:photoreceptor activity"/>
    <property type="evidence" value="ECO:0007669"/>
    <property type="project" value="UniProtKB-KW"/>
</dbReference>
<keyword evidence="15" id="KW-0812">Transmembrane</keyword>
<dbReference type="SUPFAM" id="SSF56112">
    <property type="entry name" value="Protein kinase-like (PK-like)"/>
    <property type="match status" value="1"/>
</dbReference>
<dbReference type="NCBIfam" id="TIGR00229">
    <property type="entry name" value="sensory_box"/>
    <property type="match status" value="1"/>
</dbReference>
<evidence type="ECO:0000256" key="7">
    <source>
        <dbReference type="ARBA" id="ARBA00022741"/>
    </source>
</evidence>
<dbReference type="InterPro" id="IPR000719">
    <property type="entry name" value="Prot_kinase_dom"/>
</dbReference>
<dbReference type="Pfam" id="PF07714">
    <property type="entry name" value="PK_Tyr_Ser-Thr"/>
    <property type="match status" value="1"/>
</dbReference>
<evidence type="ECO:0000256" key="6">
    <source>
        <dbReference type="ARBA" id="ARBA00022679"/>
    </source>
</evidence>
<evidence type="ECO:0000256" key="12">
    <source>
        <dbReference type="ARBA" id="ARBA00023170"/>
    </source>
</evidence>
<evidence type="ECO:0000256" key="3">
    <source>
        <dbReference type="ARBA" id="ARBA00022527"/>
    </source>
</evidence>
<evidence type="ECO:0000259" key="17">
    <source>
        <dbReference type="PROSITE" id="PS50112"/>
    </source>
</evidence>
<keyword evidence="3" id="KW-0723">Serine/threonine-protein kinase</keyword>
<comment type="catalytic activity">
    <reaction evidence="14">
        <text>L-seryl-[protein] + ATP = O-phospho-L-seryl-[protein] + ADP + H(+)</text>
        <dbReference type="Rhea" id="RHEA:17989"/>
        <dbReference type="Rhea" id="RHEA-COMP:9863"/>
        <dbReference type="Rhea" id="RHEA-COMP:11604"/>
        <dbReference type="ChEBI" id="CHEBI:15378"/>
        <dbReference type="ChEBI" id="CHEBI:29999"/>
        <dbReference type="ChEBI" id="CHEBI:30616"/>
        <dbReference type="ChEBI" id="CHEBI:83421"/>
        <dbReference type="ChEBI" id="CHEBI:456216"/>
        <dbReference type="EC" id="2.7.11.1"/>
    </reaction>
</comment>
<dbReference type="AlphaFoldDB" id="A0AA35VJZ9"/>
<evidence type="ECO:0000256" key="8">
    <source>
        <dbReference type="ARBA" id="ARBA00022777"/>
    </source>
</evidence>
<dbReference type="GO" id="GO:0016020">
    <property type="term" value="C:membrane"/>
    <property type="evidence" value="ECO:0007669"/>
    <property type="project" value="UniProtKB-SubCell"/>
</dbReference>
<evidence type="ECO:0000313" key="18">
    <source>
        <dbReference type="EMBL" id="CAI9267715.1"/>
    </source>
</evidence>
<dbReference type="CDD" id="cd13999">
    <property type="entry name" value="STKc_MAP3K-like"/>
    <property type="match status" value="1"/>
</dbReference>
<dbReference type="Gene3D" id="1.10.510.10">
    <property type="entry name" value="Transferase(Phosphotransferase) domain 1"/>
    <property type="match status" value="1"/>
</dbReference>
<dbReference type="PANTHER" id="PTHR44329">
    <property type="entry name" value="SERINE/THREONINE-PROTEIN KINASE TNNI3K-RELATED"/>
    <property type="match status" value="1"/>
</dbReference>
<dbReference type="EC" id="2.7.11.1" evidence="2"/>
<keyword evidence="6" id="KW-0808">Transferase</keyword>
<evidence type="ECO:0000256" key="5">
    <source>
        <dbReference type="ARBA" id="ARBA00022606"/>
    </source>
</evidence>
<keyword evidence="4" id="KW-0600">Photoreceptor protein</keyword>
<feature type="domain" description="PAS" evidence="17">
    <location>
        <begin position="64"/>
        <end position="135"/>
    </location>
</feature>
<dbReference type="GO" id="GO:0004674">
    <property type="term" value="F:protein serine/threonine kinase activity"/>
    <property type="evidence" value="ECO:0007669"/>
    <property type="project" value="UniProtKB-KW"/>
</dbReference>
<evidence type="ECO:0000256" key="2">
    <source>
        <dbReference type="ARBA" id="ARBA00012513"/>
    </source>
</evidence>
<keyword evidence="9" id="KW-0067">ATP-binding</keyword>
<dbReference type="Gene3D" id="3.30.200.20">
    <property type="entry name" value="Phosphorylase Kinase, domain 1"/>
    <property type="match status" value="1"/>
</dbReference>
<dbReference type="PANTHER" id="PTHR44329:SF299">
    <property type="entry name" value="PAS DOMAIN, PROTEIN KINASE-LIKE DOMAIN PROTEIN-RELATED"/>
    <property type="match status" value="1"/>
</dbReference>
<dbReference type="CDD" id="cd00130">
    <property type="entry name" value="PAS"/>
    <property type="match status" value="1"/>
</dbReference>
<dbReference type="GO" id="GO:0005524">
    <property type="term" value="F:ATP binding"/>
    <property type="evidence" value="ECO:0007669"/>
    <property type="project" value="UniProtKB-KW"/>
</dbReference>
<accession>A0AA35VJZ9</accession>
<gene>
    <name evidence="18" type="ORF">LSALG_LOCUS8180</name>
</gene>
<organism evidence="18 19">
    <name type="scientific">Lactuca saligna</name>
    <name type="common">Willowleaf lettuce</name>
    <dbReference type="NCBI Taxonomy" id="75948"/>
    <lineage>
        <taxon>Eukaryota</taxon>
        <taxon>Viridiplantae</taxon>
        <taxon>Streptophyta</taxon>
        <taxon>Embryophyta</taxon>
        <taxon>Tracheophyta</taxon>
        <taxon>Spermatophyta</taxon>
        <taxon>Magnoliopsida</taxon>
        <taxon>eudicotyledons</taxon>
        <taxon>Gunneridae</taxon>
        <taxon>Pentapetalae</taxon>
        <taxon>asterids</taxon>
        <taxon>campanulids</taxon>
        <taxon>Asterales</taxon>
        <taxon>Asteraceae</taxon>
        <taxon>Cichorioideae</taxon>
        <taxon>Cichorieae</taxon>
        <taxon>Lactucinae</taxon>
        <taxon>Lactuca</taxon>
    </lineage>
</organism>
<reference evidence="18" key="1">
    <citation type="submission" date="2023-04" db="EMBL/GenBank/DDBJ databases">
        <authorList>
            <person name="Vijverberg K."/>
            <person name="Xiong W."/>
            <person name="Schranz E."/>
        </authorList>
    </citation>
    <scope>NUCLEOTIDE SEQUENCE</scope>
</reference>
<dbReference type="InterPro" id="IPR000014">
    <property type="entry name" value="PAS"/>
</dbReference>
<keyword evidence="7" id="KW-0547">Nucleotide-binding</keyword>
<keyword evidence="12" id="KW-0675">Receptor</keyword>
<evidence type="ECO:0000259" key="16">
    <source>
        <dbReference type="PROSITE" id="PS50011"/>
    </source>
</evidence>
<dbReference type="Proteomes" id="UP001177003">
    <property type="component" value="Chromosome 1"/>
</dbReference>
<dbReference type="Pfam" id="PF08447">
    <property type="entry name" value="PAS_3"/>
    <property type="match status" value="1"/>
</dbReference>
<dbReference type="FunFam" id="1.10.510.10:FF:000476">
    <property type="entry name" value="PAS domain-containing protein tyrosine kinase family protein"/>
    <property type="match status" value="1"/>
</dbReference>
<evidence type="ECO:0000256" key="1">
    <source>
        <dbReference type="ARBA" id="ARBA00004370"/>
    </source>
</evidence>
<dbReference type="SMART" id="SM00091">
    <property type="entry name" value="PAS"/>
    <property type="match status" value="1"/>
</dbReference>
<keyword evidence="10" id="KW-0157">Chromophore</keyword>
<name>A0AA35VJZ9_LACSI</name>
<dbReference type="InterPro" id="IPR051681">
    <property type="entry name" value="Ser/Thr_Kinases-Pseudokinases"/>
</dbReference>
<comment type="catalytic activity">
    <reaction evidence="13">
        <text>L-threonyl-[protein] + ATP = O-phospho-L-threonyl-[protein] + ADP + H(+)</text>
        <dbReference type="Rhea" id="RHEA:46608"/>
        <dbReference type="Rhea" id="RHEA-COMP:11060"/>
        <dbReference type="Rhea" id="RHEA-COMP:11605"/>
        <dbReference type="ChEBI" id="CHEBI:15378"/>
        <dbReference type="ChEBI" id="CHEBI:30013"/>
        <dbReference type="ChEBI" id="CHEBI:30616"/>
        <dbReference type="ChEBI" id="CHEBI:61977"/>
        <dbReference type="ChEBI" id="CHEBI:456216"/>
        <dbReference type="EC" id="2.7.11.1"/>
    </reaction>
</comment>
<dbReference type="EMBL" id="OX465077">
    <property type="protein sequence ID" value="CAI9267715.1"/>
    <property type="molecule type" value="Genomic_DNA"/>
</dbReference>
<dbReference type="InterPro" id="IPR001245">
    <property type="entry name" value="Ser-Thr/Tyr_kinase_cat_dom"/>
</dbReference>
<keyword evidence="11 15" id="KW-0472">Membrane</keyword>
<evidence type="ECO:0000256" key="14">
    <source>
        <dbReference type="ARBA" id="ARBA00048679"/>
    </source>
</evidence>
<dbReference type="SUPFAM" id="SSF55785">
    <property type="entry name" value="PYP-like sensor domain (PAS domain)"/>
    <property type="match status" value="1"/>
</dbReference>
<evidence type="ECO:0000256" key="13">
    <source>
        <dbReference type="ARBA" id="ARBA00047899"/>
    </source>
</evidence>
<evidence type="ECO:0000256" key="10">
    <source>
        <dbReference type="ARBA" id="ARBA00022991"/>
    </source>
</evidence>
<proteinExistence type="predicted"/>